<dbReference type="InterPro" id="IPR042228">
    <property type="entry name" value="Dynein_linker_3"/>
</dbReference>
<feature type="compositionally biased region" description="Basic and acidic residues" evidence="2">
    <location>
        <begin position="27"/>
        <end position="44"/>
    </location>
</feature>
<dbReference type="GO" id="GO:0045505">
    <property type="term" value="F:dynein intermediate chain binding"/>
    <property type="evidence" value="ECO:0007669"/>
    <property type="project" value="InterPro"/>
</dbReference>
<evidence type="ECO:0000259" key="4">
    <source>
        <dbReference type="Pfam" id="PF12777"/>
    </source>
</evidence>
<evidence type="ECO:0008006" key="8">
    <source>
        <dbReference type="Google" id="ProtNLM"/>
    </source>
</evidence>
<dbReference type="Gene3D" id="1.20.58.1120">
    <property type="match status" value="1"/>
</dbReference>
<feature type="domain" description="Dynein heavy chain AAA 5 extension" evidence="5">
    <location>
        <begin position="1967"/>
        <end position="2068"/>
    </location>
</feature>
<dbReference type="VEuPathDB" id="TrichDB:TRFO_20276"/>
<dbReference type="Gene3D" id="1.10.472.130">
    <property type="match status" value="1"/>
</dbReference>
<proteinExistence type="predicted"/>
<dbReference type="OrthoDB" id="286107at2759"/>
<dbReference type="InterPro" id="IPR042222">
    <property type="entry name" value="Dynein_2_N"/>
</dbReference>
<dbReference type="SUPFAM" id="SSF52540">
    <property type="entry name" value="P-loop containing nucleoside triphosphate hydrolases"/>
    <property type="match status" value="1"/>
</dbReference>
<name>A0A1J4KGY7_9EUKA</name>
<feature type="compositionally biased region" description="Basic residues" evidence="2">
    <location>
        <begin position="1"/>
        <end position="11"/>
    </location>
</feature>
<dbReference type="Gene3D" id="1.20.140.100">
    <property type="entry name" value="Dynein heavy chain, N-terminal domain 2"/>
    <property type="match status" value="1"/>
</dbReference>
<dbReference type="Gene3D" id="3.20.180.20">
    <property type="entry name" value="Dynein heavy chain, N-terminal domain 2"/>
    <property type="match status" value="1"/>
</dbReference>
<dbReference type="PANTHER" id="PTHR45703">
    <property type="entry name" value="DYNEIN HEAVY CHAIN"/>
    <property type="match status" value="1"/>
</dbReference>
<gene>
    <name evidence="6" type="ORF">TRFO_20276</name>
</gene>
<dbReference type="GO" id="GO:0030286">
    <property type="term" value="C:dynein complex"/>
    <property type="evidence" value="ECO:0007669"/>
    <property type="project" value="InterPro"/>
</dbReference>
<dbReference type="Pfam" id="PF08393">
    <property type="entry name" value="DHC_N2"/>
    <property type="match status" value="1"/>
</dbReference>
<dbReference type="PANTHER" id="PTHR45703:SF36">
    <property type="entry name" value="DYNEIN HEAVY CHAIN, CYTOPLASMIC"/>
    <property type="match status" value="1"/>
</dbReference>
<dbReference type="Pfam" id="PF12777">
    <property type="entry name" value="MT"/>
    <property type="match status" value="1"/>
</dbReference>
<dbReference type="InterPro" id="IPR027417">
    <property type="entry name" value="P-loop_NTPase"/>
</dbReference>
<dbReference type="GeneID" id="94836007"/>
<dbReference type="Gene3D" id="1.20.920.20">
    <property type="match status" value="1"/>
</dbReference>
<reference evidence="6" key="1">
    <citation type="submission" date="2016-10" db="EMBL/GenBank/DDBJ databases">
        <authorList>
            <person name="Benchimol M."/>
            <person name="Almeida L.G."/>
            <person name="Vasconcelos A.T."/>
            <person name="Perreira-Neves A."/>
            <person name="Rosa I.A."/>
            <person name="Tasca T."/>
            <person name="Bogo M.R."/>
            <person name="de Souza W."/>
        </authorList>
    </citation>
    <scope>NUCLEOTIDE SEQUENCE [LARGE SCALE GENOMIC DNA]</scope>
    <source>
        <strain evidence="6">K</strain>
    </source>
</reference>
<dbReference type="GO" id="GO:0051959">
    <property type="term" value="F:dynein light intermediate chain binding"/>
    <property type="evidence" value="ECO:0007669"/>
    <property type="project" value="InterPro"/>
</dbReference>
<evidence type="ECO:0000313" key="6">
    <source>
        <dbReference type="EMBL" id="OHT10459.1"/>
    </source>
</evidence>
<dbReference type="InterPro" id="IPR026983">
    <property type="entry name" value="DHC"/>
</dbReference>
<dbReference type="EMBL" id="MLAK01000611">
    <property type="protein sequence ID" value="OHT10459.1"/>
    <property type="molecule type" value="Genomic_DNA"/>
</dbReference>
<evidence type="ECO:0000313" key="7">
    <source>
        <dbReference type="Proteomes" id="UP000179807"/>
    </source>
</evidence>
<feature type="coiled-coil region" evidence="1">
    <location>
        <begin position="2912"/>
        <end position="3002"/>
    </location>
</feature>
<keyword evidence="1" id="KW-0175">Coiled coil</keyword>
<feature type="domain" description="Dynein heavy chain linker" evidence="3">
    <location>
        <begin position="934"/>
        <end position="1346"/>
    </location>
</feature>
<evidence type="ECO:0000259" key="5">
    <source>
        <dbReference type="Pfam" id="PF17852"/>
    </source>
</evidence>
<dbReference type="InterPro" id="IPR041466">
    <property type="entry name" value="Dynein_AAA5_ext"/>
</dbReference>
<comment type="caution">
    <text evidence="6">The sequence shown here is derived from an EMBL/GenBank/DDBJ whole genome shotgun (WGS) entry which is preliminary data.</text>
</comment>
<dbReference type="Proteomes" id="UP000179807">
    <property type="component" value="Unassembled WGS sequence"/>
</dbReference>
<sequence length="3737" mass="436263">MSNPWIRRRGHRDMPVPASNRSAQEMRIQRRDDNKENKDKKSFTERNEMDFFTSLYKNENEILKRVSKFERNPAPINTYEVNSDIYSTSIISRQPIAQLYYDEYVYQLDVNKKKPKVTTQTLKKKKKRKHILVNEPNIGQEIDEMMNEPRPMIIIPSTPNIVERQSIKTTDPNLNVTSTKITENQIRKTLKINPASKSDLYAKSFVPDNYRVTLPKPNPPKIDPQDITAAPRYRVIHTINEINDLIYIPENAIQMRQSLLPLHYFDDESYDFNKKYEYYIQNLPQKAECLYSYDGETLKWRNCDVLEYNPPFFKILWEGSSQTKYVYRISLRFPFELPVRHEERRQFAFEWREIIEKEIKLFTELKMKSNFSKNDVPPPSSEIIHGIIEKIEKEYHVMPKFQELLQDMIEYYYFSDVLYHYAEDCKDPHKLNSFLNNGLVPFKYYVTNNIYLKKLHYHQIHCLNLPNYKNMQLINEKLIRITEMRLFDINYPNKTFNVVKYSNFFDQQNMFLTKKYEEINDLIYNFVLNQVKELIKECPPALFNNLIKMIDLRIASILESIVQNSLDEFMDKIKENQIFFKLSTSEQLIVENPTEETLNEKGINFIEKIYLCFYNSLPSMKLVIFPCKISHIAVSLDRLRTFYIQCKDKWRKLSQESYNLCKSELNSLRKLFKDIPLNPIKSINDIIDINSNNMLDINLLHSSLQKASSNLQNVFNLYDSIIFGFIYVDFTTVKIFIKNHCTNLKEIACKFISQKIIEITDSIQNQIQDLKFQSQRIPETIDEWFTRHNLILDLKSNFYEIDENLSYAYSLFNFLDDFFYDSYISISFTYQLKQELYEMWSMMPNLLKQDDDHKNRLTILLQQSENELQEKIYLLYKSVSAYHIKNDLNCISFYRKELSSLENKFLELSKCIDILQNHDKIVQIPVKEYDFIYDVKKNLNIFIPFWDIVENLDMKVEFWMSRHFLELNSDVIVETIKKWGNSLKEAKVIFENMGDFVIDNVEIKKGQHPLIKIWETYQEKMSILIGHVPIIQHLCNPHLRNRHWLLISKISQLEINPSAGLTWHWIIESSLEEHILEITNISISANYEFKIEKALNEMIEQIRILSLDVTKENNRSRINNTAPILSILSEHQKRIQELFIPPYIKPFLMKIKEYNELSVNLRLIIKMTLNAQSQIDDLAPTMESQDIRTQSRHLTAKYDENLKMFNRFVDKFGNPSQFHELITNPKFINTIEDLHGNLSTVKKGLNEILREKRRLFPYFRLLSDSQLIYLLSYSHVPSKIKHLFHYIYPKIAEATFDKNEKRCIGFISTDNEFLKFNFSFEITPESIETIFENFDNAMISTMKAKILNISRKQILNISKVVNNNPSQIVVASYQVIFNQKMMKVFESKEKIFSSNKSSFLNQQFKIIQDNIQTEIYYLGDLAKKGPVSNILNLVTILIKQRDIVETVIKNKITENESYQWKRYIRYIGEGDREDNFTIQVSCGPSSFDYGFVYLGRDPIMYPIKSIENMYAVMTSTLSQCSNILVYGHISSYKTAILKSYAQVTGKNYIIYSCSSTNTAETLTNLVHTASMTGAFLILREIGLVNNLTFSDFAPLINPFLKKKDRNYVNILATFSLKQKCQSLPPHLKFFFRPINYCHFEDKGSQILKTFIYGIGLNTNHDLYQQLSMVLNSSIITENQYYASKFNIQNIMSSIVKTPLVSKISSQAVYQILLSQINDSSDDCKTLKQEINCIFNDVKSESIKYLPKTSNDINHTLIKDFLNMLESTDHIIVIGDDGVGKSSLIKECARIKAVNISYINPYAQPLSYLSGGKSNGVLYNYISNQLDEYNWIVFDSKCSDHWLNILGISMSDTSSVYFSDGSSIKHGQKIRFIFETDSLEETTPSLLSYCSRLYIPNTSFSYTIPMNSFIDKLLSNDRIIEPLSETIIGTKISKESFQQKIEIILNELIPMSIKSIEIGNSCILTIRHTISNFFRILEAFLSVHYYNEMNVSGYAQQSLPCMIDDFPNYAIFAAIWSFGCSVQYRQKFDSEFRKLISELPFHSPNSIKFTGNVFDVYFDAKSRTWKTWDFLSLEPFYNNRNEITDATIESILIPNKTLLPSLYISNCILSQCRSILINGNKDINKILMILGINTSYISSHFSELCFLTPKEKKQKILRKMIEQCISPIKDLEKSTMRVPLLSFIDLDITWNKMTEFLRYVTEHKNLVNLHTFSNDPVMGLTFIGNIDLSQTSFEKVDKRLLGHYVILQFHDNDDSQIMFQSISNAIQTLYSVQHSDLVSKILLAFIKNMNGFISTDQKHNKFHFNMKHIFSLIQRVVMDMEGQSLDFFPTALGYESIISFYDSTRNENILTSLNKMMTDIGIGLHHHCISLDEIVDKFTLSSFEPNVYKSVISLNQTNTNSFKISTHIKSYNQYFDNANCRKNYIHDLSHFSITHQQHILLQIIHLLMMANTHILLNCDFSFISEKLIIESSKILSLPFTTFEPGDNLLKTIHDVFIAAGKNESHQVLIIDENKLSPKNTKILKSIVKSTNVYGLFEKNEILDLMSEIHCTMANEDPYHEETLESKPNYHLLVRDFMRNCNHYFHLCILSDGKSSSFYYYSKYIAPINIVWDSNIILNNLMINDIINIPFSDKTRKLIDVIIQKLYYVPFYENKSPFLILSNLSCIHKIFSLLLEKSVNKYEEQYSILSHISNVVKMTEKELENTLKHQEIMKNEAQTIGNEIEKLMEETESAAQKAKLHKEMLENEKQVLHAQQLQAENLRQESEDQLAKTKLILQASTSELRNLSSGDISVIKSMNHPPKGVFLVVKSIVVIFGHKIEDKNDEPSALQPSWILGKKLLSDPSFLSNLMKRSLDSVTENIVNSLTPIIDDPNFQPSIVENSSTAAKSICKFIRAIIPYYNAMKLFDMKQNELKSCQEILIKLQKQYDETNNKAIEADFNINELKHKMNILQQQKQEIETKINEQQSNINDNNNTMSLINTFFNEWDNEMKDMSEQKETSEIQTFFLASCLTLFSISSINDREKIFQSIYSILKEVLSGNNQEILESLIQNRNELANFLLKSFDISFQRNKFLIDLPINFVENYSLLQVFNNEWLFVIDTDKTINSLLKPLFQKKFTITSYKSSLFKSDLYFALLGNDILIIYDYDYALMDPIFFQIEKRKRISNTLKVKTYQKNNNENNNVMFVDGKQVSVKYDFLIIFVVDKFPETNLFNSIFIDLHLNDEEINNKISESIFLGIEPEKSHQTLSAIKSINNSKKELEETKNNLQEIILNSSSSLLNDNNTIKQFQIAHCKITRLEANIQKRTDEYHNLFIEFEKIKIHSIPFIEIYKKSEISDGIDHFYNLVNQVIDGIIHTFPESCINNSLSDRIYQILHYVRTRIAITAGYSKDFISKINFLLNYSPNLGNNKNLIENLTKNEFEHFINQITETYNDQNILSHPLTISEIMKETNNKIPIIIKASYKLYNHFTSDKIILGKISTIVDDYNQAIHDGKILAVFLPSYKLFPFILSVIANMKNAISLSQDFRFFIFTDAFPIKRLTSKSVFFEFCQFINMSGLLNIRRNMILTISSIHFAIFETKISNHFNISKRVLILLAFFDSAANLLSQMIFKGHLFNEENIVLMIQYCAKIPLHDVPLLGEMFVNTLYGTEQPNLIDDLMNIWTKIFTMDNLTNGQIIMFDCYRIPLVFSHENLLDIPKSFPLIDSPSIFTSPVVIIEYQHKIIAKIQNQIKQIPTISFKM</sequence>
<organism evidence="6 7">
    <name type="scientific">Tritrichomonas foetus</name>
    <dbReference type="NCBI Taxonomy" id="1144522"/>
    <lineage>
        <taxon>Eukaryota</taxon>
        <taxon>Metamonada</taxon>
        <taxon>Parabasalia</taxon>
        <taxon>Tritrichomonadida</taxon>
        <taxon>Tritrichomonadidae</taxon>
        <taxon>Tritrichomonas</taxon>
    </lineage>
</organism>
<feature type="coiled-coil region" evidence="1">
    <location>
        <begin position="2708"/>
        <end position="2770"/>
    </location>
</feature>
<feature type="region of interest" description="Disordered" evidence="2">
    <location>
        <begin position="1"/>
        <end position="44"/>
    </location>
</feature>
<protein>
    <recommendedName>
        <fullName evidence="8">Dynein heavy chain family protein</fullName>
    </recommendedName>
</protein>
<dbReference type="InterPro" id="IPR013602">
    <property type="entry name" value="Dynein_heavy_linker"/>
</dbReference>
<keyword evidence="7" id="KW-1185">Reference proteome</keyword>
<accession>A0A1J4KGY7</accession>
<dbReference type="Pfam" id="PF17852">
    <property type="entry name" value="Dynein_AAA_lid"/>
    <property type="match status" value="1"/>
</dbReference>
<dbReference type="RefSeq" id="XP_068363595.1">
    <property type="nucleotide sequence ID" value="XM_068501303.1"/>
</dbReference>
<dbReference type="GO" id="GO:0007018">
    <property type="term" value="P:microtubule-based movement"/>
    <property type="evidence" value="ECO:0007669"/>
    <property type="project" value="InterPro"/>
</dbReference>
<evidence type="ECO:0000256" key="2">
    <source>
        <dbReference type="SAM" id="MobiDB-lite"/>
    </source>
</evidence>
<dbReference type="Gene3D" id="3.40.50.300">
    <property type="entry name" value="P-loop containing nucleotide triphosphate hydrolases"/>
    <property type="match status" value="2"/>
</dbReference>
<dbReference type="InterPro" id="IPR024743">
    <property type="entry name" value="Dynein_HC_stalk"/>
</dbReference>
<evidence type="ECO:0000256" key="1">
    <source>
        <dbReference type="SAM" id="Coils"/>
    </source>
</evidence>
<evidence type="ECO:0000259" key="3">
    <source>
        <dbReference type="Pfam" id="PF08393"/>
    </source>
</evidence>
<feature type="domain" description="Dynein heavy chain coiled coil stalk" evidence="4">
    <location>
        <begin position="2714"/>
        <end position="2979"/>
    </location>
</feature>